<sequence>MHDKHSLSAGLENYAHFFSGTALFAHLFGFFSK</sequence>
<evidence type="ECO:0000313" key="3">
    <source>
        <dbReference type="Proteomes" id="UP000007735"/>
    </source>
</evidence>
<feature type="transmembrane region" description="Helical" evidence="1">
    <location>
        <begin position="14"/>
        <end position="31"/>
    </location>
</feature>
<dbReference type="AlphaFoldDB" id="G9AIK6"/>
<keyword evidence="2" id="KW-0614">Plasmid</keyword>
<organism evidence="2 3">
    <name type="scientific">Sinorhizobium fredii (strain HH103)</name>
    <dbReference type="NCBI Taxonomy" id="1117943"/>
    <lineage>
        <taxon>Bacteria</taxon>
        <taxon>Pseudomonadati</taxon>
        <taxon>Pseudomonadota</taxon>
        <taxon>Alphaproteobacteria</taxon>
        <taxon>Hyphomicrobiales</taxon>
        <taxon>Rhizobiaceae</taxon>
        <taxon>Sinorhizobium/Ensifer group</taxon>
        <taxon>Sinorhizobium</taxon>
    </lineage>
</organism>
<keyword evidence="1" id="KW-0472">Membrane</keyword>
<evidence type="ECO:0000256" key="1">
    <source>
        <dbReference type="SAM" id="Phobius"/>
    </source>
</evidence>
<reference evidence="2 3" key="1">
    <citation type="journal article" date="2012" name="J. Bacteriol.">
        <title>Genome sequence of the soybean symbiont Sinorhizobium fredii HH103.</title>
        <authorList>
            <person name="Weidner S."/>
            <person name="Becker A."/>
            <person name="Bonilla I."/>
            <person name="Jaenicke S."/>
            <person name="Lloret J."/>
            <person name="Margaret I."/>
            <person name="Puhler A."/>
            <person name="Ruiz-Sainz J.E."/>
            <person name="Schneiker-Bekel S."/>
            <person name="Szczepanowski R."/>
            <person name="Vinardell J.M."/>
            <person name="Zehner S."/>
            <person name="Gottfert M."/>
        </authorList>
    </citation>
    <scope>NUCLEOTIDE SEQUENCE [LARGE SCALE GENOMIC DNA]</scope>
    <source>
        <strain evidence="2 3">HH103</strain>
        <plasmid evidence="3">pSfHH103e</plasmid>
    </source>
</reference>
<keyword evidence="1" id="KW-1133">Transmembrane helix</keyword>
<dbReference type="KEGG" id="sfh:SFHH103_06429"/>
<keyword evidence="1" id="KW-0812">Transmembrane</keyword>
<geneLocation type="plasmid" evidence="2 3">
    <name>pSfHH103e</name>
</geneLocation>
<protein>
    <submittedName>
        <fullName evidence="2">Uncharacterized protein</fullName>
    </submittedName>
</protein>
<dbReference type="EMBL" id="HE616899">
    <property type="protein sequence ID" value="CCF00888.1"/>
    <property type="molecule type" value="Genomic_DNA"/>
</dbReference>
<dbReference type="Proteomes" id="UP000007735">
    <property type="component" value="Plasmid pSfHH103e"/>
</dbReference>
<name>G9AIK6_SINF1</name>
<accession>G9AIK6</accession>
<proteinExistence type="predicted"/>
<gene>
    <name evidence="2" type="ordered locus">SFHH103_06429</name>
</gene>
<evidence type="ECO:0000313" key="2">
    <source>
        <dbReference type="EMBL" id="CCF00888.1"/>
    </source>
</evidence>
<dbReference type="HOGENOM" id="CLU_3383467_0_0_5"/>